<keyword evidence="1" id="KW-0812">Transmembrane</keyword>
<keyword evidence="1" id="KW-1133">Transmembrane helix</keyword>
<dbReference type="AlphaFoldDB" id="D4YRK9"/>
<feature type="transmembrane region" description="Helical" evidence="1">
    <location>
        <begin position="53"/>
        <end position="72"/>
    </location>
</feature>
<evidence type="ECO:0008006" key="4">
    <source>
        <dbReference type="Google" id="ProtNLM"/>
    </source>
</evidence>
<organism evidence="2 3">
    <name type="scientific">Lactobacillus amylolyticus DSM 11664</name>
    <dbReference type="NCBI Taxonomy" id="585524"/>
    <lineage>
        <taxon>Bacteria</taxon>
        <taxon>Bacillati</taxon>
        <taxon>Bacillota</taxon>
        <taxon>Bacilli</taxon>
        <taxon>Lactobacillales</taxon>
        <taxon>Lactobacillaceae</taxon>
        <taxon>Lactobacillus</taxon>
    </lineage>
</organism>
<accession>D4YRK9</accession>
<evidence type="ECO:0000256" key="1">
    <source>
        <dbReference type="SAM" id="Phobius"/>
    </source>
</evidence>
<name>D4YRK9_9LACO</name>
<evidence type="ECO:0000313" key="2">
    <source>
        <dbReference type="EMBL" id="EFG56204.1"/>
    </source>
</evidence>
<dbReference type="Proteomes" id="UP000004069">
    <property type="component" value="Unassembled WGS sequence"/>
</dbReference>
<gene>
    <name evidence="2" type="ORF">HMPREF0493_0137</name>
</gene>
<evidence type="ECO:0000313" key="3">
    <source>
        <dbReference type="Proteomes" id="UP000004069"/>
    </source>
</evidence>
<keyword evidence="3" id="KW-1185">Reference proteome</keyword>
<proteinExistence type="predicted"/>
<comment type="caution">
    <text evidence="2">The sequence shown here is derived from an EMBL/GenBank/DDBJ whole genome shotgun (WGS) entry which is preliminary data.</text>
</comment>
<protein>
    <recommendedName>
        <fullName evidence="4">Acyltransferase 3 domain-containing protein</fullName>
    </recommendedName>
</protein>
<sequence>MKTEKKHRVYLYEVDLMRCFFMLAVLATHVTSHYTDAFVNGSHSHELMLASHMMLHFARYGFMFLVLFLVYYNSFEEVLDKTYRQYWYPLRILDGSFPFHYHVAIP</sequence>
<reference evidence="2 3" key="1">
    <citation type="submission" date="2010-04" db="EMBL/GenBank/DDBJ databases">
        <authorList>
            <person name="Muzny D."/>
            <person name="Qin X."/>
            <person name="Deng J."/>
            <person name="Jiang H."/>
            <person name="Liu Y."/>
            <person name="Qu J."/>
            <person name="Song X.-Z."/>
            <person name="Zhang L."/>
            <person name="Thornton R."/>
            <person name="Coyle M."/>
            <person name="Francisco L."/>
            <person name="Jackson L."/>
            <person name="Javaid M."/>
            <person name="Korchina V."/>
            <person name="Kovar C."/>
            <person name="Mata R."/>
            <person name="Mathew T."/>
            <person name="Ngo R."/>
            <person name="Nguyen L."/>
            <person name="Nguyen N."/>
            <person name="Okwuonu G."/>
            <person name="Ongeri F."/>
            <person name="Pham C."/>
            <person name="Simmons D."/>
            <person name="Wilczek-Boney K."/>
            <person name="Hale W."/>
            <person name="Jakkamsetti A."/>
            <person name="Pham P."/>
            <person name="Ruth R."/>
            <person name="San Lucas F."/>
            <person name="Warren J."/>
            <person name="Zhang J."/>
            <person name="Zhao Z."/>
            <person name="Zhou C."/>
            <person name="Zhu D."/>
            <person name="Lee S."/>
            <person name="Bess C."/>
            <person name="Blankenburg K."/>
            <person name="Forbes L."/>
            <person name="Fu Q."/>
            <person name="Gubbala S."/>
            <person name="Hirani K."/>
            <person name="Jayaseelan J.C."/>
            <person name="Lara F."/>
            <person name="Munidasa M."/>
            <person name="Palculict T."/>
            <person name="Patil S."/>
            <person name="Pu L.-L."/>
            <person name="Saada N."/>
            <person name="Tang L."/>
            <person name="Weissenberger G."/>
            <person name="Zhu Y."/>
            <person name="Hemphill L."/>
            <person name="Shang Y."/>
            <person name="Youmans B."/>
            <person name="Ayvaz T."/>
            <person name="Ross M."/>
            <person name="Santibanez J."/>
            <person name="Aqrawi P."/>
            <person name="Gross S."/>
            <person name="Joshi V."/>
            <person name="Fowler G."/>
            <person name="Nazareth L."/>
            <person name="Reid J."/>
            <person name="Worley K."/>
            <person name="Petrosino J."/>
            <person name="Highlander S."/>
            <person name="Gibbs R."/>
        </authorList>
    </citation>
    <scope>NUCLEOTIDE SEQUENCE [LARGE SCALE GENOMIC DNA]</scope>
    <source>
        <strain evidence="2 3">DSM 11664</strain>
    </source>
</reference>
<keyword evidence="1" id="KW-0472">Membrane</keyword>
<dbReference type="EMBL" id="ADNY01000007">
    <property type="protein sequence ID" value="EFG56204.1"/>
    <property type="molecule type" value="Genomic_DNA"/>
</dbReference>